<reference evidence="1" key="1">
    <citation type="submission" date="2018-05" db="EMBL/GenBank/DDBJ databases">
        <authorList>
            <person name="Lanie J.A."/>
            <person name="Ng W.-L."/>
            <person name="Kazmierczak K.M."/>
            <person name="Andrzejewski T.M."/>
            <person name="Davidsen T.M."/>
            <person name="Wayne K.J."/>
            <person name="Tettelin H."/>
            <person name="Glass J.I."/>
            <person name="Rusch D."/>
            <person name="Podicherti R."/>
            <person name="Tsui H.-C.T."/>
            <person name="Winkler M.E."/>
        </authorList>
    </citation>
    <scope>NUCLEOTIDE SEQUENCE</scope>
</reference>
<proteinExistence type="predicted"/>
<dbReference type="EMBL" id="UINC01052554">
    <property type="protein sequence ID" value="SVB68017.1"/>
    <property type="molecule type" value="Genomic_DNA"/>
</dbReference>
<accession>A0A382G0G7</accession>
<feature type="non-terminal residue" evidence="1">
    <location>
        <position position="1"/>
    </location>
</feature>
<dbReference type="AlphaFoldDB" id="A0A382G0G7"/>
<sequence length="53" mass="6136">LQYAFCIVNEKPRANAMLGRGMDLIFTQPYYYKCLLNVSAPNWCTNWGTSPKF</sequence>
<gene>
    <name evidence="1" type="ORF">METZ01_LOCUS220871</name>
</gene>
<evidence type="ECO:0000313" key="1">
    <source>
        <dbReference type="EMBL" id="SVB68017.1"/>
    </source>
</evidence>
<protein>
    <submittedName>
        <fullName evidence="1">Uncharacterized protein</fullName>
    </submittedName>
</protein>
<organism evidence="1">
    <name type="scientific">marine metagenome</name>
    <dbReference type="NCBI Taxonomy" id="408172"/>
    <lineage>
        <taxon>unclassified sequences</taxon>
        <taxon>metagenomes</taxon>
        <taxon>ecological metagenomes</taxon>
    </lineage>
</organism>
<name>A0A382G0G7_9ZZZZ</name>